<evidence type="ECO:0000313" key="4">
    <source>
        <dbReference type="Proteomes" id="UP000076078"/>
    </source>
</evidence>
<evidence type="ECO:0000256" key="1">
    <source>
        <dbReference type="SAM" id="Coils"/>
    </source>
</evidence>
<organism evidence="3 4">
    <name type="scientific">Tieghemostelium lacteum</name>
    <name type="common">Slime mold</name>
    <name type="synonym">Dictyostelium lacteum</name>
    <dbReference type="NCBI Taxonomy" id="361077"/>
    <lineage>
        <taxon>Eukaryota</taxon>
        <taxon>Amoebozoa</taxon>
        <taxon>Evosea</taxon>
        <taxon>Eumycetozoa</taxon>
        <taxon>Dictyostelia</taxon>
        <taxon>Dictyosteliales</taxon>
        <taxon>Raperosteliaceae</taxon>
        <taxon>Tieghemostelium</taxon>
    </lineage>
</organism>
<feature type="coiled-coil region" evidence="1">
    <location>
        <begin position="469"/>
        <end position="496"/>
    </location>
</feature>
<keyword evidence="4" id="KW-1185">Reference proteome</keyword>
<reference evidence="3 4" key="1">
    <citation type="submission" date="2015-12" db="EMBL/GenBank/DDBJ databases">
        <title>Dictyostelia acquired genes for synthesis and detection of signals that induce cell-type specialization by lateral gene transfer from prokaryotes.</title>
        <authorList>
            <person name="Gloeckner G."/>
            <person name="Schaap P."/>
        </authorList>
    </citation>
    <scope>NUCLEOTIDE SEQUENCE [LARGE SCALE GENOMIC DNA]</scope>
    <source>
        <strain evidence="3 4">TK</strain>
    </source>
</reference>
<dbReference type="Proteomes" id="UP000076078">
    <property type="component" value="Unassembled WGS sequence"/>
</dbReference>
<sequence length="610" mass="69286">MVEILLNNSQKNTEPPLSNLIIFNNKKNNNHIESTTAINNLLVPESSSEETLQLKTQKQLFLIKSQEPKLNTTNNNNININITNSCTGTQPKPAALLKKNRKSKPTFSKTKTSVDTPKDSLTLKKIKVDTNKPKPNGIQSHTTTNVNYNDILHIPNINNSIKDNNNNIKDKDSNNNNNNNNKNVYDNNNNENNNSNFNHNNNENNNNYINSNINDDNNNNSIYNENDNDYNNNENNNNINDDNNENHNNSNNNDNDNNNINDNDIALINNLINNLHLEEEILPIDQSHLQSIVDIGSTNIPQQIILSQSALNNNNNNIKNELKILDIYIPKPIRSESTDQQIRNIVTESAGLSCNQNSANCTVVASSSVPAIPVNTTTSNVTGTQTSNSDSRIRFTNSEDTVMIPTDLNNNNFISETPNQNIVSTLPITIPSSSKKYFKETINQKVMIDKRVKFIQKLRKNNRKVHPCLLRFQEDLQKLQNLIDRFNNYKNDLKDIMFQESIDEKPDEDYLINLQVPNNIKLGFIQHLPILERYQVQQNFTPSVEFSGCLLEIGVNDEVSKLMDFNHESILALYQDGYTNDDFKIGVVMKQHITLKVDTPDATENEEEDS</sequence>
<proteinExistence type="predicted"/>
<evidence type="ECO:0000313" key="3">
    <source>
        <dbReference type="EMBL" id="KYQ90627.1"/>
    </source>
</evidence>
<feature type="region of interest" description="Disordered" evidence="2">
    <location>
        <begin position="162"/>
        <end position="258"/>
    </location>
</feature>
<feature type="compositionally biased region" description="Low complexity" evidence="2">
    <location>
        <begin position="174"/>
        <end position="258"/>
    </location>
</feature>
<dbReference type="InParanoid" id="A0A151Z9J6"/>
<keyword evidence="1" id="KW-0175">Coiled coil</keyword>
<evidence type="ECO:0000256" key="2">
    <source>
        <dbReference type="SAM" id="MobiDB-lite"/>
    </source>
</evidence>
<dbReference type="AlphaFoldDB" id="A0A151Z9J6"/>
<name>A0A151Z9J6_TIELA</name>
<gene>
    <name evidence="3" type="ORF">DLAC_09256</name>
</gene>
<comment type="caution">
    <text evidence="3">The sequence shown here is derived from an EMBL/GenBank/DDBJ whole genome shotgun (WGS) entry which is preliminary data.</text>
</comment>
<dbReference type="OMA" id="FINHENG"/>
<protein>
    <submittedName>
        <fullName evidence="3">Uncharacterized protein</fullName>
    </submittedName>
</protein>
<accession>A0A151Z9J6</accession>
<dbReference type="EMBL" id="LODT01000037">
    <property type="protein sequence ID" value="KYQ90627.1"/>
    <property type="molecule type" value="Genomic_DNA"/>
</dbReference>